<evidence type="ECO:0000313" key="3">
    <source>
        <dbReference type="Proteomes" id="UP000179099"/>
    </source>
</evidence>
<comment type="caution">
    <text evidence="2">The sequence shown here is derived from an EMBL/GenBank/DDBJ whole genome shotgun (WGS) entry which is preliminary data.</text>
</comment>
<proteinExistence type="predicted"/>
<reference evidence="2 3" key="1">
    <citation type="journal article" date="2016" name="Nat. Commun.">
        <title>Thousands of microbial genomes shed light on interconnected biogeochemical processes in an aquifer system.</title>
        <authorList>
            <person name="Anantharaman K."/>
            <person name="Brown C.T."/>
            <person name="Hug L.A."/>
            <person name="Sharon I."/>
            <person name="Castelle C.J."/>
            <person name="Probst A.J."/>
            <person name="Thomas B.C."/>
            <person name="Singh A."/>
            <person name="Wilkins M.J."/>
            <person name="Karaoz U."/>
            <person name="Brodie E.L."/>
            <person name="Williams K.H."/>
            <person name="Hubbard S.S."/>
            <person name="Banfield J.F."/>
        </authorList>
    </citation>
    <scope>NUCLEOTIDE SEQUENCE [LARGE SCALE GENOMIC DNA]</scope>
</reference>
<sequence>MSNRKIFFILMIFLFALAAVFFLIVNPFGERKESKIFHVGLLQMASTVNANIEGFKAGMEELGYEEGINILYDYKNAEGDMDLTKKYAKEIVAKNPDLIFTNTSPATQAIKDETASKNIPVVFSMVADPVGAGFVASIQSSGNNLCGTSCAYIDIAPKRLEFLKEAFPGIKKVLVFYRPEDKSGAPATEAIKKAGQKLGIKIIDKPISNSDEIKSVLEALAPGDVDALMDPADSMVTANVDSLVMASRRLKIPLIMMSDLEAEKGATITYGVDYSDLGKQSAYIADKILKGAEPAEIPIEMPRKFRIVMNLKVASEIGLEISDDAIIRASRKID</sequence>
<dbReference type="InterPro" id="IPR028082">
    <property type="entry name" value="Peripla_BP_I"/>
</dbReference>
<organism evidence="2 3">
    <name type="scientific">Candidatus Portnoybacteria bacterium RBG_19FT_COMBO_36_7</name>
    <dbReference type="NCBI Taxonomy" id="1801992"/>
    <lineage>
        <taxon>Bacteria</taxon>
        <taxon>Candidatus Portnoyibacteriota</taxon>
    </lineage>
</organism>
<evidence type="ECO:0000313" key="2">
    <source>
        <dbReference type="EMBL" id="OGZ33593.1"/>
    </source>
</evidence>
<name>A0A1G2F6I0_9BACT</name>
<keyword evidence="1" id="KW-1133">Transmembrane helix</keyword>
<dbReference type="CDD" id="cd06325">
    <property type="entry name" value="PBP1_ABC_unchar_transporter"/>
    <property type="match status" value="1"/>
</dbReference>
<feature type="transmembrane region" description="Helical" evidence="1">
    <location>
        <begin position="6"/>
        <end position="25"/>
    </location>
</feature>
<dbReference type="Proteomes" id="UP000179099">
    <property type="component" value="Unassembled WGS sequence"/>
</dbReference>
<dbReference type="STRING" id="1801992.A2Y98_01515"/>
<protein>
    <recommendedName>
        <fullName evidence="4">ABC transporter substrate-binding protein</fullName>
    </recommendedName>
</protein>
<evidence type="ECO:0008006" key="4">
    <source>
        <dbReference type="Google" id="ProtNLM"/>
    </source>
</evidence>
<dbReference type="InterPro" id="IPR007487">
    <property type="entry name" value="ABC_transpt-TYRBP-like"/>
</dbReference>
<dbReference type="Gene3D" id="3.40.50.2300">
    <property type="match status" value="2"/>
</dbReference>
<keyword evidence="1" id="KW-0812">Transmembrane</keyword>
<dbReference type="SUPFAM" id="SSF53822">
    <property type="entry name" value="Periplasmic binding protein-like I"/>
    <property type="match status" value="1"/>
</dbReference>
<evidence type="ECO:0000256" key="1">
    <source>
        <dbReference type="SAM" id="Phobius"/>
    </source>
</evidence>
<dbReference type="EMBL" id="MHMW01000028">
    <property type="protein sequence ID" value="OGZ33593.1"/>
    <property type="molecule type" value="Genomic_DNA"/>
</dbReference>
<dbReference type="AlphaFoldDB" id="A0A1G2F6I0"/>
<dbReference type="PANTHER" id="PTHR35271">
    <property type="entry name" value="ABC TRANSPORTER, SUBSTRATE-BINDING LIPOPROTEIN-RELATED"/>
    <property type="match status" value="1"/>
</dbReference>
<dbReference type="PANTHER" id="PTHR35271:SF1">
    <property type="entry name" value="ABC TRANSPORTER, SUBSTRATE-BINDING LIPOPROTEIN"/>
    <property type="match status" value="1"/>
</dbReference>
<accession>A0A1G2F6I0</accession>
<dbReference type="Pfam" id="PF04392">
    <property type="entry name" value="ABC_sub_bind"/>
    <property type="match status" value="1"/>
</dbReference>
<keyword evidence="1" id="KW-0472">Membrane</keyword>
<gene>
    <name evidence="2" type="ORF">A2Y98_01515</name>
</gene>